<dbReference type="PANTHER" id="PTHR11852:SF0">
    <property type="entry name" value="PLATELET-ACTIVATING FACTOR ACETYLHYDROLASE IB SUBUNIT BETA HOMOLOG"/>
    <property type="match status" value="1"/>
</dbReference>
<sequence>MTVNKSDSAEDDLDLQDLIQEEEDEALIQDPSSSSSTQKYGNYYNFNTASKVPSNSTGFCSCNLLLRIPELLCFYCTSCLLDNPFLGKIAAMAVLAGIIVILLNLQMFAPTQSIGVIKNNLSKLESIYDFDIGKVDHWCITGNDKCSCPDPLNATPRLHKAWHVEVKKHADIIQKNLDTDIVFLGQTLMEAVNGNINGHDMSGSDFFGRVKHIFQHTFSGDDDPKQKETPVKAISLGLTGDSSSNVLWRLMNGELPDNFNPPIWWLVLGMEDIGRFMCSEEITILGVLRVVEEIKKRRPDAKIVINSLFPMIKMRMKVAEDEKEFIDAERDHGKGPKPRGERQQNRKRNHDKGHGRKLESHEEKNDDDGKKHGKKDEKLRKRMEKNYEKAVKKDKFNPHMKETHKFKKNRKRPGSNVPMWTAIHTVNKQLHEFCQKTPHVTFFDTTEIFASHGEGGDWILQTDMISPRGHPTLEGFKKWLGVVKTQASEWKKKMNHVKEHHANDSEQQKQWFMNDKDYYEDLEGIGWYPDPDEFDDHKENVDNEGKDATNEEEEGEKKETDGDGGEE</sequence>
<comment type="caution">
    <text evidence="3">The sequence shown here is derived from an EMBL/GenBank/DDBJ whole genome shotgun (WGS) entry which is preliminary data.</text>
</comment>
<evidence type="ECO:0000256" key="1">
    <source>
        <dbReference type="SAM" id="MobiDB-lite"/>
    </source>
</evidence>
<name>A0AAD3CH98_9STRA</name>
<accession>A0AAD3CH98</accession>
<dbReference type="SUPFAM" id="SSF52266">
    <property type="entry name" value="SGNH hydrolase"/>
    <property type="match status" value="1"/>
</dbReference>
<feature type="compositionally biased region" description="Basic and acidic residues" evidence="1">
    <location>
        <begin position="327"/>
        <end position="344"/>
    </location>
</feature>
<feature type="region of interest" description="Disordered" evidence="1">
    <location>
        <begin position="523"/>
        <end position="567"/>
    </location>
</feature>
<evidence type="ECO:0000313" key="4">
    <source>
        <dbReference type="Proteomes" id="UP001054902"/>
    </source>
</evidence>
<evidence type="ECO:0000313" key="3">
    <source>
        <dbReference type="EMBL" id="GFH45130.1"/>
    </source>
</evidence>
<keyword evidence="4" id="KW-1185">Reference proteome</keyword>
<feature type="compositionally biased region" description="Basic and acidic residues" evidence="1">
    <location>
        <begin position="535"/>
        <end position="561"/>
    </location>
</feature>
<organism evidence="3 4">
    <name type="scientific">Chaetoceros tenuissimus</name>
    <dbReference type="NCBI Taxonomy" id="426638"/>
    <lineage>
        <taxon>Eukaryota</taxon>
        <taxon>Sar</taxon>
        <taxon>Stramenopiles</taxon>
        <taxon>Ochrophyta</taxon>
        <taxon>Bacillariophyta</taxon>
        <taxon>Coscinodiscophyceae</taxon>
        <taxon>Chaetocerotophycidae</taxon>
        <taxon>Chaetocerotales</taxon>
        <taxon>Chaetocerotaceae</taxon>
        <taxon>Chaetoceros</taxon>
    </lineage>
</organism>
<feature type="compositionally biased region" description="Basic residues" evidence="1">
    <location>
        <begin position="345"/>
        <end position="355"/>
    </location>
</feature>
<protein>
    <submittedName>
        <fullName evidence="3">Uncharacterized protein</fullName>
    </submittedName>
</protein>
<keyword evidence="2" id="KW-1133">Transmembrane helix</keyword>
<evidence type="ECO:0000256" key="2">
    <source>
        <dbReference type="SAM" id="Phobius"/>
    </source>
</evidence>
<gene>
    <name evidence="3" type="ORF">CTEN210_01604</name>
</gene>
<dbReference type="PANTHER" id="PTHR11852">
    <property type="entry name" value="PLATELET-ACTIVATING FACTOR ACETYLHYDROLASE"/>
    <property type="match status" value="1"/>
</dbReference>
<reference evidence="3 4" key="1">
    <citation type="journal article" date="2021" name="Sci. Rep.">
        <title>The genome of the diatom Chaetoceros tenuissimus carries an ancient integrated fragment of an extant virus.</title>
        <authorList>
            <person name="Hongo Y."/>
            <person name="Kimura K."/>
            <person name="Takaki Y."/>
            <person name="Yoshida Y."/>
            <person name="Baba S."/>
            <person name="Kobayashi G."/>
            <person name="Nagasaki K."/>
            <person name="Hano T."/>
            <person name="Tomaru Y."/>
        </authorList>
    </citation>
    <scope>NUCLEOTIDE SEQUENCE [LARGE SCALE GENOMIC DNA]</scope>
    <source>
        <strain evidence="3 4">NIES-3715</strain>
    </source>
</reference>
<keyword evidence="2" id="KW-0472">Membrane</keyword>
<feature type="region of interest" description="Disordered" evidence="1">
    <location>
        <begin position="327"/>
        <end position="380"/>
    </location>
</feature>
<proteinExistence type="predicted"/>
<feature type="transmembrane region" description="Helical" evidence="2">
    <location>
        <begin position="89"/>
        <end position="109"/>
    </location>
</feature>
<dbReference type="EMBL" id="BLLK01000020">
    <property type="protein sequence ID" value="GFH45130.1"/>
    <property type="molecule type" value="Genomic_DNA"/>
</dbReference>
<feature type="compositionally biased region" description="Basic and acidic residues" evidence="1">
    <location>
        <begin position="356"/>
        <end position="380"/>
    </location>
</feature>
<dbReference type="Gene3D" id="3.40.50.1110">
    <property type="entry name" value="SGNH hydrolase"/>
    <property type="match status" value="1"/>
</dbReference>
<dbReference type="Proteomes" id="UP001054902">
    <property type="component" value="Unassembled WGS sequence"/>
</dbReference>
<keyword evidence="2" id="KW-0812">Transmembrane</keyword>
<dbReference type="AlphaFoldDB" id="A0AAD3CH98"/>
<dbReference type="InterPro" id="IPR036514">
    <property type="entry name" value="SGNH_hydro_sf"/>
</dbReference>